<sequence>MADPGHTINGGGTIIDSLGSEIIGVMSPVSICMLLVVLLISALSPPPSAAVDASTPITAATLVYLESPSDPPSQKLVGALLNAAAFVALVTIATFLIVLLYYYNCTSFLKNYMRLSAFLVLASMGGSIALSLLRRFAIPLDTATSLLLLLNFSAVGVLSVLSPAVPILLRQAYMVVLGVIVAASLSNLPEWTTWTLLLALAVYDLVSVLAPKGPLKLLVDLASSRDEELPALVYEARPTVSRSSNPPIAAAPAFTASIELQPLADTPTAEVSGADHAIVEIEHVREETAPLVGNAGGGRRPESVSSHHSSEIEILETSPLVINEDVGRQSEGPRRSHASELERGIRLGLGDFVFYSVLVGRAAMYDLMTVYACYLAIISGLGCTLILLSVCRHALPALPISITLGVVFYFLTRLLLEPFVVGASSKLVCI</sequence>
<keyword evidence="12" id="KW-1185">Reference proteome</keyword>
<keyword evidence="10" id="KW-0378">Hydrolase</keyword>
<dbReference type="FunFam" id="1.10.472.100:FF:000002">
    <property type="entry name" value="Presenilin"/>
    <property type="match status" value="1"/>
</dbReference>
<accession>A0A9D5CVG7</accession>
<comment type="subcellular location">
    <subcellularLocation>
        <location evidence="10">Endoplasmic reticulum membrane</location>
        <topology evidence="10">Multi-pass membrane protein</topology>
    </subcellularLocation>
    <subcellularLocation>
        <location evidence="10">Golgi apparatus membrane</location>
        <topology evidence="10">Multi-pass membrane protein</topology>
    </subcellularLocation>
</comment>
<dbReference type="PANTHER" id="PTHR10202">
    <property type="entry name" value="PRESENILIN"/>
    <property type="match status" value="1"/>
</dbReference>
<evidence type="ECO:0000256" key="7">
    <source>
        <dbReference type="ARBA" id="ARBA00023136"/>
    </source>
</evidence>
<feature type="transmembrane region" description="Helical" evidence="10">
    <location>
        <begin position="79"/>
        <end position="103"/>
    </location>
</feature>
<keyword evidence="4 10" id="KW-0914">Notch signaling pathway</keyword>
<dbReference type="GO" id="GO:0016485">
    <property type="term" value="P:protein processing"/>
    <property type="evidence" value="ECO:0007669"/>
    <property type="project" value="InterPro"/>
</dbReference>
<name>A0A9D5CVG7_9LILI</name>
<evidence type="ECO:0000256" key="4">
    <source>
        <dbReference type="ARBA" id="ARBA00022976"/>
    </source>
</evidence>
<dbReference type="AlphaFoldDB" id="A0A9D5CVG7"/>
<comment type="similarity">
    <text evidence="1 10">Belongs to the peptidase A22A family.</text>
</comment>
<evidence type="ECO:0000313" key="12">
    <source>
        <dbReference type="Proteomes" id="UP001085076"/>
    </source>
</evidence>
<feature type="transmembrane region" description="Helical" evidence="10">
    <location>
        <begin position="22"/>
        <end position="43"/>
    </location>
</feature>
<evidence type="ECO:0000256" key="8">
    <source>
        <dbReference type="ARBA" id="ARBA00059584"/>
    </source>
</evidence>
<dbReference type="GO" id="GO:0070765">
    <property type="term" value="C:gamma-secretase complex"/>
    <property type="evidence" value="ECO:0007669"/>
    <property type="project" value="TreeGrafter"/>
</dbReference>
<evidence type="ECO:0000256" key="5">
    <source>
        <dbReference type="ARBA" id="ARBA00022989"/>
    </source>
</evidence>
<dbReference type="GO" id="GO:0005798">
    <property type="term" value="C:Golgi-associated vesicle"/>
    <property type="evidence" value="ECO:0007669"/>
    <property type="project" value="UniProtKB-ARBA"/>
</dbReference>
<dbReference type="InterPro" id="IPR006639">
    <property type="entry name" value="Preselin/SPP"/>
</dbReference>
<dbReference type="OrthoDB" id="20287at2759"/>
<keyword evidence="10" id="KW-0645">Protease</keyword>
<dbReference type="SMART" id="SM00730">
    <property type="entry name" value="PSN"/>
    <property type="match status" value="1"/>
</dbReference>
<evidence type="ECO:0000256" key="9">
    <source>
        <dbReference type="ARBA" id="ARBA00062638"/>
    </source>
</evidence>
<organism evidence="11 12">
    <name type="scientific">Dioscorea zingiberensis</name>
    <dbReference type="NCBI Taxonomy" id="325984"/>
    <lineage>
        <taxon>Eukaryota</taxon>
        <taxon>Viridiplantae</taxon>
        <taxon>Streptophyta</taxon>
        <taxon>Embryophyta</taxon>
        <taxon>Tracheophyta</taxon>
        <taxon>Spermatophyta</taxon>
        <taxon>Magnoliopsida</taxon>
        <taxon>Liliopsida</taxon>
        <taxon>Dioscoreales</taxon>
        <taxon>Dioscoreaceae</taxon>
        <taxon>Dioscorea</taxon>
    </lineage>
</organism>
<evidence type="ECO:0000256" key="6">
    <source>
        <dbReference type="ARBA" id="ARBA00023034"/>
    </source>
</evidence>
<gene>
    <name evidence="11" type="ORF">J5N97_014592</name>
</gene>
<comment type="subunit">
    <text evidence="9">Homodimer. Probable component of the gamma-secretase complex, a complex composed of a presenilin homodimer, nicastrin, APH1 and PEN2.</text>
</comment>
<comment type="caution">
    <text evidence="11">The sequence shown here is derived from an EMBL/GenBank/DDBJ whole genome shotgun (WGS) entry which is preliminary data.</text>
</comment>
<evidence type="ECO:0000256" key="3">
    <source>
        <dbReference type="ARBA" id="ARBA00022824"/>
    </source>
</evidence>
<evidence type="ECO:0000256" key="10">
    <source>
        <dbReference type="RuleBase" id="RU361148"/>
    </source>
</evidence>
<evidence type="ECO:0000256" key="1">
    <source>
        <dbReference type="ARBA" id="ARBA00008604"/>
    </source>
</evidence>
<keyword evidence="7 10" id="KW-0472">Membrane</keyword>
<dbReference type="Pfam" id="PF01080">
    <property type="entry name" value="Presenilin"/>
    <property type="match status" value="1"/>
</dbReference>
<comment type="domain">
    <text evidence="10">The PAL motif is required for normal active site conformation.</text>
</comment>
<evidence type="ECO:0000313" key="11">
    <source>
        <dbReference type="EMBL" id="KAJ0979118.1"/>
    </source>
</evidence>
<reference evidence="11" key="1">
    <citation type="submission" date="2021-03" db="EMBL/GenBank/DDBJ databases">
        <authorList>
            <person name="Li Z."/>
            <person name="Yang C."/>
        </authorList>
    </citation>
    <scope>NUCLEOTIDE SEQUENCE</scope>
    <source>
        <strain evidence="11">Dzin_1.0</strain>
        <tissue evidence="11">Leaf</tissue>
    </source>
</reference>
<dbReference type="PRINTS" id="PR01072">
    <property type="entry name" value="PRESENILIN"/>
</dbReference>
<dbReference type="InterPro" id="IPR001108">
    <property type="entry name" value="Peptidase_A22A"/>
</dbReference>
<dbReference type="Gene3D" id="1.10.472.100">
    <property type="entry name" value="Presenilin"/>
    <property type="match status" value="1"/>
</dbReference>
<reference evidence="11" key="2">
    <citation type="journal article" date="2022" name="Hortic Res">
        <title>The genome of Dioscorea zingiberensis sheds light on the biosynthesis, origin and evolution of the medicinally important diosgenin saponins.</title>
        <authorList>
            <person name="Li Y."/>
            <person name="Tan C."/>
            <person name="Li Z."/>
            <person name="Guo J."/>
            <person name="Li S."/>
            <person name="Chen X."/>
            <person name="Wang C."/>
            <person name="Dai X."/>
            <person name="Yang H."/>
            <person name="Song W."/>
            <person name="Hou L."/>
            <person name="Xu J."/>
            <person name="Tong Z."/>
            <person name="Xu A."/>
            <person name="Yuan X."/>
            <person name="Wang W."/>
            <person name="Yang Q."/>
            <person name="Chen L."/>
            <person name="Sun Z."/>
            <person name="Wang K."/>
            <person name="Pan B."/>
            <person name="Chen J."/>
            <person name="Bao Y."/>
            <person name="Liu F."/>
            <person name="Qi X."/>
            <person name="Gang D.R."/>
            <person name="Wen J."/>
            <person name="Li J."/>
        </authorList>
    </citation>
    <scope>NUCLEOTIDE SEQUENCE</scope>
    <source>
        <strain evidence="11">Dzin_1.0</strain>
    </source>
</reference>
<dbReference type="PANTHER" id="PTHR10202:SF26">
    <property type="entry name" value="PRESENILIN"/>
    <property type="match status" value="1"/>
</dbReference>
<evidence type="ECO:0000256" key="2">
    <source>
        <dbReference type="ARBA" id="ARBA00022692"/>
    </source>
</evidence>
<dbReference type="GO" id="GO:0005789">
    <property type="term" value="C:endoplasmic reticulum membrane"/>
    <property type="evidence" value="ECO:0007669"/>
    <property type="project" value="UniProtKB-SubCell"/>
</dbReference>
<proteinExistence type="inferred from homology"/>
<keyword evidence="3 10" id="KW-0256">Endoplasmic reticulum</keyword>
<dbReference type="GO" id="GO:0007219">
    <property type="term" value="P:Notch signaling pathway"/>
    <property type="evidence" value="ECO:0007669"/>
    <property type="project" value="UniProtKB-KW"/>
</dbReference>
<feature type="transmembrane region" description="Helical" evidence="10">
    <location>
        <begin position="143"/>
        <end position="161"/>
    </location>
</feature>
<feature type="transmembrane region" description="Helical" evidence="10">
    <location>
        <begin position="397"/>
        <end position="416"/>
    </location>
</feature>
<dbReference type="GO" id="GO:0006509">
    <property type="term" value="P:membrane protein ectodomain proteolysis"/>
    <property type="evidence" value="ECO:0007669"/>
    <property type="project" value="TreeGrafter"/>
</dbReference>
<feature type="transmembrane region" description="Helical" evidence="10">
    <location>
        <begin position="369"/>
        <end position="390"/>
    </location>
</feature>
<dbReference type="GO" id="GO:0000139">
    <property type="term" value="C:Golgi membrane"/>
    <property type="evidence" value="ECO:0007669"/>
    <property type="project" value="UniProtKB-SubCell"/>
</dbReference>
<keyword evidence="2 10" id="KW-0812">Transmembrane</keyword>
<protein>
    <recommendedName>
        <fullName evidence="10">Presenilin</fullName>
        <ecNumber evidence="10">3.4.23.-</ecNumber>
    </recommendedName>
</protein>
<feature type="transmembrane region" description="Helical" evidence="10">
    <location>
        <begin position="115"/>
        <end position="137"/>
    </location>
</feature>
<dbReference type="GO" id="GO:0042500">
    <property type="term" value="F:aspartic endopeptidase activity, intramembrane cleaving"/>
    <property type="evidence" value="ECO:0007669"/>
    <property type="project" value="InterPro"/>
</dbReference>
<keyword evidence="6 10" id="KW-0333">Golgi apparatus</keyword>
<dbReference type="EC" id="3.4.23.-" evidence="10"/>
<dbReference type="InterPro" id="IPR042524">
    <property type="entry name" value="Presenilin_C"/>
</dbReference>
<dbReference type="EMBL" id="JAGGNH010000003">
    <property type="protein sequence ID" value="KAJ0979118.1"/>
    <property type="molecule type" value="Genomic_DNA"/>
</dbReference>
<dbReference type="Proteomes" id="UP001085076">
    <property type="component" value="Miscellaneous, Linkage group lg03"/>
</dbReference>
<keyword evidence="5 10" id="KW-1133">Transmembrane helix</keyword>
<comment type="function">
    <text evidence="8 10">Probable subunit of the gamma-secretase complex, an endoprotease complex that catalyzes the intramembrane cleavage of integral membrane proteins such as Notch receptors.</text>
</comment>